<dbReference type="Gene3D" id="1.10.10.10">
    <property type="entry name" value="Winged helix-like DNA-binding domain superfamily/Winged helix DNA-binding domain"/>
    <property type="match status" value="1"/>
</dbReference>
<dbReference type="SUPFAM" id="SSF52172">
    <property type="entry name" value="CheY-like"/>
    <property type="match status" value="1"/>
</dbReference>
<dbReference type="PANTHER" id="PTHR48111:SF40">
    <property type="entry name" value="PHOSPHATE REGULON TRANSCRIPTIONAL REGULATORY PROTEIN PHOB"/>
    <property type="match status" value="1"/>
</dbReference>
<dbReference type="GO" id="GO:0032993">
    <property type="term" value="C:protein-DNA complex"/>
    <property type="evidence" value="ECO:0007669"/>
    <property type="project" value="TreeGrafter"/>
</dbReference>
<evidence type="ECO:0000259" key="6">
    <source>
        <dbReference type="PROSITE" id="PS50110"/>
    </source>
</evidence>
<reference evidence="8 9" key="1">
    <citation type="submission" date="2011-10" db="EMBL/GenBank/DDBJ databases">
        <title>Genome sequence of Gluconobacter morbifer G707, isolated from Drosophila gut.</title>
        <authorList>
            <person name="Lee W.-J."/>
            <person name="Kim E.-K."/>
        </authorList>
    </citation>
    <scope>NUCLEOTIDE SEQUENCE [LARGE SCALE GENOMIC DNA]</scope>
    <source>
        <strain evidence="8 9">G707</strain>
    </source>
</reference>
<gene>
    <name evidence="8" type="ORF">GMO_10680</name>
</gene>
<dbReference type="GO" id="GO:0000156">
    <property type="term" value="F:phosphorelay response regulator activity"/>
    <property type="evidence" value="ECO:0007669"/>
    <property type="project" value="TreeGrafter"/>
</dbReference>
<evidence type="ECO:0000259" key="7">
    <source>
        <dbReference type="PROSITE" id="PS51755"/>
    </source>
</evidence>
<proteinExistence type="predicted"/>
<dbReference type="PANTHER" id="PTHR48111">
    <property type="entry name" value="REGULATOR OF RPOS"/>
    <property type="match status" value="1"/>
</dbReference>
<dbReference type="GO" id="GO:0006355">
    <property type="term" value="P:regulation of DNA-templated transcription"/>
    <property type="evidence" value="ECO:0007669"/>
    <property type="project" value="InterPro"/>
</dbReference>
<dbReference type="InterPro" id="IPR036388">
    <property type="entry name" value="WH-like_DNA-bd_sf"/>
</dbReference>
<keyword evidence="3 5" id="KW-0238">DNA-binding</keyword>
<dbReference type="Gene3D" id="3.40.50.2300">
    <property type="match status" value="1"/>
</dbReference>
<dbReference type="SMART" id="SM00862">
    <property type="entry name" value="Trans_reg_C"/>
    <property type="match status" value="1"/>
</dbReference>
<dbReference type="InterPro" id="IPR039420">
    <property type="entry name" value="WalR-like"/>
</dbReference>
<evidence type="ECO:0000313" key="8">
    <source>
        <dbReference type="EMBL" id="EHH68298.1"/>
    </source>
</evidence>
<feature type="DNA-binding region" description="OmpR/PhoB-type" evidence="5">
    <location>
        <begin position="163"/>
        <end position="263"/>
    </location>
</feature>
<dbReference type="InterPro" id="IPR011006">
    <property type="entry name" value="CheY-like_superfamily"/>
</dbReference>
<dbReference type="PROSITE" id="PS51755">
    <property type="entry name" value="OMPR_PHOB"/>
    <property type="match status" value="1"/>
</dbReference>
<dbReference type="Pfam" id="PF00486">
    <property type="entry name" value="Trans_reg_C"/>
    <property type="match status" value="1"/>
</dbReference>
<dbReference type="SMART" id="SM00448">
    <property type="entry name" value="REC"/>
    <property type="match status" value="1"/>
</dbReference>
<dbReference type="AlphaFoldDB" id="G6XHS4"/>
<dbReference type="Gene3D" id="6.10.250.690">
    <property type="match status" value="1"/>
</dbReference>
<dbReference type="EMBL" id="AGQV01000002">
    <property type="protein sequence ID" value="EHH68298.1"/>
    <property type="molecule type" value="Genomic_DNA"/>
</dbReference>
<keyword evidence="9" id="KW-1185">Reference proteome</keyword>
<dbReference type="InterPro" id="IPR016032">
    <property type="entry name" value="Sig_transdc_resp-reg_C-effctor"/>
</dbReference>
<dbReference type="STRING" id="1088869.GMO_10680"/>
<dbReference type="InterPro" id="IPR001867">
    <property type="entry name" value="OmpR/PhoB-type_DNA-bd"/>
</dbReference>
<evidence type="ECO:0000256" key="2">
    <source>
        <dbReference type="ARBA" id="ARBA00023012"/>
    </source>
</evidence>
<dbReference type="PROSITE" id="PS50110">
    <property type="entry name" value="RESPONSE_REGULATORY"/>
    <property type="match status" value="1"/>
</dbReference>
<dbReference type="Proteomes" id="UP000004949">
    <property type="component" value="Unassembled WGS sequence"/>
</dbReference>
<keyword evidence="2" id="KW-0902">Two-component regulatory system</keyword>
<accession>G6XHS4</accession>
<evidence type="ECO:0000256" key="5">
    <source>
        <dbReference type="PROSITE-ProRule" id="PRU01091"/>
    </source>
</evidence>
<sequence length="276" mass="30637">MNGKAGSDACFVTRTHADVTFFPHKTDKTGFDMAGPRPILVVDDDDTLRRLLAEQLQHGGELEAVEATSVAQARELLDKPGARYDAMLLDITLPDGDGRDFCAELRRKGVRMPIIILTGSDDESDVVRGLDAGANDYVAKPFRIGELLARLRAQLRIFENSEDAVFEIGPYAFRPSAKLLIETARNRRIRLTEKEAAILKYLYRAGQRPVARQVLLNEVWGYNAAVTTHTLETHIYRLRQKIEPDPSKTSLLITEGGGYRLDPEGRGVGFSDPLSA</sequence>
<dbReference type="PATRIC" id="fig|1088869.3.peg.1068"/>
<comment type="caution">
    <text evidence="8">The sequence shown here is derived from an EMBL/GenBank/DDBJ whole genome shotgun (WGS) entry which is preliminary data.</text>
</comment>
<evidence type="ECO:0000256" key="1">
    <source>
        <dbReference type="ARBA" id="ARBA00022553"/>
    </source>
</evidence>
<dbReference type="InterPro" id="IPR001789">
    <property type="entry name" value="Sig_transdc_resp-reg_receiver"/>
</dbReference>
<evidence type="ECO:0000313" key="9">
    <source>
        <dbReference type="Proteomes" id="UP000004949"/>
    </source>
</evidence>
<evidence type="ECO:0000256" key="3">
    <source>
        <dbReference type="ARBA" id="ARBA00023125"/>
    </source>
</evidence>
<feature type="modified residue" description="4-aspartylphosphate" evidence="4">
    <location>
        <position position="90"/>
    </location>
</feature>
<feature type="domain" description="OmpR/PhoB-type" evidence="7">
    <location>
        <begin position="163"/>
        <end position="263"/>
    </location>
</feature>
<dbReference type="GO" id="GO:0005829">
    <property type="term" value="C:cytosol"/>
    <property type="evidence" value="ECO:0007669"/>
    <property type="project" value="TreeGrafter"/>
</dbReference>
<feature type="domain" description="Response regulatory" evidence="6">
    <location>
        <begin position="38"/>
        <end position="155"/>
    </location>
</feature>
<organism evidence="8 9">
    <name type="scientific">Gluconobacter morbifer G707</name>
    <dbReference type="NCBI Taxonomy" id="1088869"/>
    <lineage>
        <taxon>Bacteria</taxon>
        <taxon>Pseudomonadati</taxon>
        <taxon>Pseudomonadota</taxon>
        <taxon>Alphaproteobacteria</taxon>
        <taxon>Acetobacterales</taxon>
        <taxon>Acetobacteraceae</taxon>
        <taxon>Gluconobacter</taxon>
    </lineage>
</organism>
<name>G6XHS4_9PROT</name>
<dbReference type="SUPFAM" id="SSF46894">
    <property type="entry name" value="C-terminal effector domain of the bipartite response regulators"/>
    <property type="match status" value="1"/>
</dbReference>
<evidence type="ECO:0000256" key="4">
    <source>
        <dbReference type="PROSITE-ProRule" id="PRU00169"/>
    </source>
</evidence>
<dbReference type="Pfam" id="PF00072">
    <property type="entry name" value="Response_reg"/>
    <property type="match status" value="1"/>
</dbReference>
<dbReference type="CDD" id="cd00383">
    <property type="entry name" value="trans_reg_C"/>
    <property type="match status" value="1"/>
</dbReference>
<protein>
    <submittedName>
        <fullName evidence="8">Two component response regulator</fullName>
    </submittedName>
</protein>
<dbReference type="eggNOG" id="COG0745">
    <property type="taxonomic scope" value="Bacteria"/>
</dbReference>
<dbReference type="GO" id="GO:0000976">
    <property type="term" value="F:transcription cis-regulatory region binding"/>
    <property type="evidence" value="ECO:0007669"/>
    <property type="project" value="TreeGrafter"/>
</dbReference>
<keyword evidence="1 4" id="KW-0597">Phosphoprotein</keyword>